<sequence>MISGDQLKASQSKLEESSWDGFLTAMSLPEDEGEARHHAFNAIYNGTQSQVGLPIRPSALALDMEPFQGKDGLLMYKSNRKGFEDSSFYPYQVSGAATCLVGMLGYIPVSEQATQDVKNAAESLKGLQIGGKFICDQTGLGKTILLLIIIAYAENHVMRNEKG</sequence>
<evidence type="ECO:0000313" key="1">
    <source>
        <dbReference type="EMBL" id="PVH99646.1"/>
    </source>
</evidence>
<protein>
    <recommendedName>
        <fullName evidence="3">SNF2 N-terminal domain-containing protein</fullName>
    </recommendedName>
</protein>
<dbReference type="Proteomes" id="UP000244855">
    <property type="component" value="Unassembled WGS sequence"/>
</dbReference>
<keyword evidence="2" id="KW-1185">Reference proteome</keyword>
<gene>
    <name evidence="1" type="ORF">DM02DRAFT_656202</name>
</gene>
<dbReference type="EMBL" id="KZ805388">
    <property type="protein sequence ID" value="PVH99646.1"/>
    <property type="molecule type" value="Genomic_DNA"/>
</dbReference>
<evidence type="ECO:0000313" key="2">
    <source>
        <dbReference type="Proteomes" id="UP000244855"/>
    </source>
</evidence>
<reference evidence="1 2" key="1">
    <citation type="journal article" date="2018" name="Sci. Rep.">
        <title>Comparative genomics provides insights into the lifestyle and reveals functional heterogeneity of dark septate endophytic fungi.</title>
        <authorList>
            <person name="Knapp D.G."/>
            <person name="Nemeth J.B."/>
            <person name="Barry K."/>
            <person name="Hainaut M."/>
            <person name="Henrissat B."/>
            <person name="Johnson J."/>
            <person name="Kuo A."/>
            <person name="Lim J.H.P."/>
            <person name="Lipzen A."/>
            <person name="Nolan M."/>
            <person name="Ohm R.A."/>
            <person name="Tamas L."/>
            <person name="Grigoriev I.V."/>
            <person name="Spatafora J.W."/>
            <person name="Nagy L.G."/>
            <person name="Kovacs G.M."/>
        </authorList>
    </citation>
    <scope>NUCLEOTIDE SEQUENCE [LARGE SCALE GENOMIC DNA]</scope>
    <source>
        <strain evidence="1 2">DSE2036</strain>
    </source>
</reference>
<evidence type="ECO:0008006" key="3">
    <source>
        <dbReference type="Google" id="ProtNLM"/>
    </source>
</evidence>
<name>A0A2V1DND4_9PLEO</name>
<dbReference type="STRING" id="97972.A0A2V1DND4"/>
<accession>A0A2V1DND4</accession>
<organism evidence="1 2">
    <name type="scientific">Periconia macrospinosa</name>
    <dbReference type="NCBI Taxonomy" id="97972"/>
    <lineage>
        <taxon>Eukaryota</taxon>
        <taxon>Fungi</taxon>
        <taxon>Dikarya</taxon>
        <taxon>Ascomycota</taxon>
        <taxon>Pezizomycotina</taxon>
        <taxon>Dothideomycetes</taxon>
        <taxon>Pleosporomycetidae</taxon>
        <taxon>Pleosporales</taxon>
        <taxon>Massarineae</taxon>
        <taxon>Periconiaceae</taxon>
        <taxon>Periconia</taxon>
    </lineage>
</organism>
<dbReference type="AlphaFoldDB" id="A0A2V1DND4"/>
<dbReference type="OrthoDB" id="3795607at2759"/>
<proteinExistence type="predicted"/>